<protein>
    <recommendedName>
        <fullName evidence="5">DUF3040 family protein</fullName>
    </recommendedName>
</protein>
<accession>A0ABW1P7A8</accession>
<evidence type="ECO:0000313" key="3">
    <source>
        <dbReference type="EMBL" id="MFC6090887.1"/>
    </source>
</evidence>
<dbReference type="RefSeq" id="WP_380637087.1">
    <property type="nucleotide sequence ID" value="NZ_JBHSQO010000014.1"/>
</dbReference>
<keyword evidence="2" id="KW-0812">Transmembrane</keyword>
<keyword evidence="2" id="KW-0472">Membrane</keyword>
<comment type="caution">
    <text evidence="3">The sequence shown here is derived from an EMBL/GenBank/DDBJ whole genome shotgun (WGS) entry which is preliminary data.</text>
</comment>
<dbReference type="EMBL" id="JBHSQO010000014">
    <property type="protein sequence ID" value="MFC6090887.1"/>
    <property type="molecule type" value="Genomic_DNA"/>
</dbReference>
<keyword evidence="4" id="KW-1185">Reference proteome</keyword>
<organism evidence="3 4">
    <name type="scientific">Saccharothrix lopnurensis</name>
    <dbReference type="NCBI Taxonomy" id="1670621"/>
    <lineage>
        <taxon>Bacteria</taxon>
        <taxon>Bacillati</taxon>
        <taxon>Actinomycetota</taxon>
        <taxon>Actinomycetes</taxon>
        <taxon>Pseudonocardiales</taxon>
        <taxon>Pseudonocardiaceae</taxon>
        <taxon>Saccharothrix</taxon>
    </lineage>
</organism>
<dbReference type="Proteomes" id="UP001596220">
    <property type="component" value="Unassembled WGS sequence"/>
</dbReference>
<evidence type="ECO:0000313" key="4">
    <source>
        <dbReference type="Proteomes" id="UP001596220"/>
    </source>
</evidence>
<feature type="transmembrane region" description="Helical" evidence="2">
    <location>
        <begin position="51"/>
        <end position="70"/>
    </location>
</feature>
<evidence type="ECO:0008006" key="5">
    <source>
        <dbReference type="Google" id="ProtNLM"/>
    </source>
</evidence>
<name>A0ABW1P7A8_9PSEU</name>
<sequence>MTTPDTPAPDRHPLARIARTVGTVRAAVAAVLGVPAVGLLVGADLPGALDAVLGALVVLLGVLGPLWTAVTVRRRGEPLVTPVAAPRTADGRPLVPAESRFPGTYPATDLDG</sequence>
<feature type="transmembrane region" description="Helical" evidence="2">
    <location>
        <begin position="26"/>
        <end position="45"/>
    </location>
</feature>
<reference evidence="4" key="1">
    <citation type="journal article" date="2019" name="Int. J. Syst. Evol. Microbiol.">
        <title>The Global Catalogue of Microorganisms (GCM) 10K type strain sequencing project: providing services to taxonomists for standard genome sequencing and annotation.</title>
        <authorList>
            <consortium name="The Broad Institute Genomics Platform"/>
            <consortium name="The Broad Institute Genome Sequencing Center for Infectious Disease"/>
            <person name="Wu L."/>
            <person name="Ma J."/>
        </authorList>
    </citation>
    <scope>NUCLEOTIDE SEQUENCE [LARGE SCALE GENOMIC DNA]</scope>
    <source>
        <strain evidence="4">CGMCC 4.7246</strain>
    </source>
</reference>
<feature type="region of interest" description="Disordered" evidence="1">
    <location>
        <begin position="84"/>
        <end position="112"/>
    </location>
</feature>
<proteinExistence type="predicted"/>
<evidence type="ECO:0000256" key="1">
    <source>
        <dbReference type="SAM" id="MobiDB-lite"/>
    </source>
</evidence>
<keyword evidence="2" id="KW-1133">Transmembrane helix</keyword>
<gene>
    <name evidence="3" type="ORF">ACFP3R_16530</name>
</gene>
<evidence type="ECO:0000256" key="2">
    <source>
        <dbReference type="SAM" id="Phobius"/>
    </source>
</evidence>